<name>A0A645J7Y9_9ZZZZ</name>
<gene>
    <name evidence="1" type="ORF">SDC9_206981</name>
</gene>
<comment type="caution">
    <text evidence="1">The sequence shown here is derived from an EMBL/GenBank/DDBJ whole genome shotgun (WGS) entry which is preliminary data.</text>
</comment>
<protein>
    <submittedName>
        <fullName evidence="1">Uncharacterized protein</fullName>
    </submittedName>
</protein>
<reference evidence="1" key="1">
    <citation type="submission" date="2019-08" db="EMBL/GenBank/DDBJ databases">
        <authorList>
            <person name="Kucharzyk K."/>
            <person name="Murdoch R.W."/>
            <person name="Higgins S."/>
            <person name="Loffler F."/>
        </authorList>
    </citation>
    <scope>NUCLEOTIDE SEQUENCE</scope>
</reference>
<dbReference type="AlphaFoldDB" id="A0A645J7Y9"/>
<evidence type="ECO:0000313" key="1">
    <source>
        <dbReference type="EMBL" id="MPN59260.1"/>
    </source>
</evidence>
<dbReference type="EMBL" id="VSSQ01133063">
    <property type="protein sequence ID" value="MPN59260.1"/>
    <property type="molecule type" value="Genomic_DNA"/>
</dbReference>
<organism evidence="1">
    <name type="scientific">bioreactor metagenome</name>
    <dbReference type="NCBI Taxonomy" id="1076179"/>
    <lineage>
        <taxon>unclassified sequences</taxon>
        <taxon>metagenomes</taxon>
        <taxon>ecological metagenomes</taxon>
    </lineage>
</organism>
<accession>A0A645J7Y9</accession>
<proteinExistence type="predicted"/>
<sequence>MRAGFRVGEGQCADQHVLVDATQNGLQALVVMVTQQRGSACAEVHGVAHRGGGAAVACDGLDDHGGAQVALAAATQRLGHGQTEQAHRGKRLEVLARIDVVLVAVDRVRAHRALAHGDQLGLQGQLFGAEHPLRAPFCADTGGGEFIDGVHVVVLV</sequence>